<dbReference type="GO" id="GO:0004222">
    <property type="term" value="F:metalloendopeptidase activity"/>
    <property type="evidence" value="ECO:0007669"/>
    <property type="project" value="InterPro"/>
</dbReference>
<dbReference type="InterPro" id="IPR008753">
    <property type="entry name" value="Peptidase_M13_N"/>
</dbReference>
<proteinExistence type="predicted"/>
<feature type="domain" description="Peptidase M13 N-terminal" evidence="1">
    <location>
        <begin position="2"/>
        <end position="117"/>
    </location>
</feature>
<dbReference type="SUPFAM" id="SSF55486">
    <property type="entry name" value="Metalloproteases ('zincins'), catalytic domain"/>
    <property type="match status" value="1"/>
</dbReference>
<dbReference type="EMBL" id="CAJOBE010026740">
    <property type="protein sequence ID" value="CAF4274080.1"/>
    <property type="molecule type" value="Genomic_DNA"/>
</dbReference>
<evidence type="ECO:0000259" key="1">
    <source>
        <dbReference type="Pfam" id="PF05649"/>
    </source>
</evidence>
<dbReference type="Proteomes" id="UP000663874">
    <property type="component" value="Unassembled WGS sequence"/>
</dbReference>
<dbReference type="EMBL" id="CAJNOU010011210">
    <property type="protein sequence ID" value="CAF1556263.1"/>
    <property type="molecule type" value="Genomic_DNA"/>
</dbReference>
<evidence type="ECO:0000313" key="2">
    <source>
        <dbReference type="EMBL" id="CAF1556263.1"/>
    </source>
</evidence>
<evidence type="ECO:0000313" key="3">
    <source>
        <dbReference type="EMBL" id="CAF4274080.1"/>
    </source>
</evidence>
<dbReference type="AlphaFoldDB" id="A0A820G578"/>
<dbReference type="InterPro" id="IPR042089">
    <property type="entry name" value="Peptidase_M13_dom_2"/>
</dbReference>
<sequence>VGELQNIVPSINWTLYFHIVFNEYILLDEPIVVLYADKYIGALESLIRQFDTRALTSYCLWRVIASLVPDLSKSFREAHYELVRLTQGAAPHGIGSHCLLNRADEAFAQPMTYLYLKISIG</sequence>
<dbReference type="Pfam" id="PF05649">
    <property type="entry name" value="Peptidase_M13_N"/>
    <property type="match status" value="1"/>
</dbReference>
<dbReference type="PROSITE" id="PS51885">
    <property type="entry name" value="NEPRILYSIN"/>
    <property type="match status" value="1"/>
</dbReference>
<name>A0A820G578_9BILA</name>
<accession>A0A820G578</accession>
<reference evidence="3" key="1">
    <citation type="submission" date="2021-02" db="EMBL/GenBank/DDBJ databases">
        <authorList>
            <person name="Nowell W R."/>
        </authorList>
    </citation>
    <scope>NUCLEOTIDE SEQUENCE</scope>
</reference>
<dbReference type="InterPro" id="IPR000718">
    <property type="entry name" value="Peptidase_M13"/>
</dbReference>
<dbReference type="Gene3D" id="1.10.1380.10">
    <property type="entry name" value="Neutral endopeptidase , domain2"/>
    <property type="match status" value="1"/>
</dbReference>
<organism evidence="3 4">
    <name type="scientific">Rotaria sordida</name>
    <dbReference type="NCBI Taxonomy" id="392033"/>
    <lineage>
        <taxon>Eukaryota</taxon>
        <taxon>Metazoa</taxon>
        <taxon>Spiralia</taxon>
        <taxon>Gnathifera</taxon>
        <taxon>Rotifera</taxon>
        <taxon>Eurotatoria</taxon>
        <taxon>Bdelloidea</taxon>
        <taxon>Philodinida</taxon>
        <taxon>Philodinidae</taxon>
        <taxon>Rotaria</taxon>
    </lineage>
</organism>
<dbReference type="Proteomes" id="UP000663889">
    <property type="component" value="Unassembled WGS sequence"/>
</dbReference>
<gene>
    <name evidence="3" type="ORF">FNK824_LOCUS39616</name>
    <name evidence="2" type="ORF">SEV965_LOCUS38943</name>
</gene>
<dbReference type="GO" id="GO:0006508">
    <property type="term" value="P:proteolysis"/>
    <property type="evidence" value="ECO:0007669"/>
    <property type="project" value="InterPro"/>
</dbReference>
<evidence type="ECO:0000313" key="4">
    <source>
        <dbReference type="Proteomes" id="UP000663874"/>
    </source>
</evidence>
<feature type="non-terminal residue" evidence="3">
    <location>
        <position position="1"/>
    </location>
</feature>
<comment type="caution">
    <text evidence="3">The sequence shown here is derived from an EMBL/GenBank/DDBJ whole genome shotgun (WGS) entry which is preliminary data.</text>
</comment>
<protein>
    <recommendedName>
        <fullName evidence="1">Peptidase M13 N-terminal domain-containing protein</fullName>
    </recommendedName>
</protein>